<sequence>MQGILLTMTTIGEDRHQGPVVPEEIIEARRDDLLARAAGLPAAWVGLKPEWDTTVASVGTRLFLLMLTHPDGRALANVKLEPEDGVAVRASMSWVGPGYHQSKRHWVSIDLTSPDYEATTAGELVEDSYRLVLSLLTRRVREAVLLADSAGRPARPTWQWRTQ</sequence>
<reference evidence="1 2" key="1">
    <citation type="submission" date="2018-12" db="EMBL/GenBank/DDBJ databases">
        <authorList>
            <consortium name="Pathogen Informatics"/>
        </authorList>
    </citation>
    <scope>NUCLEOTIDE SEQUENCE [LARGE SCALE GENOMIC DNA]</scope>
    <source>
        <strain evidence="1 2">NCTC11923</strain>
    </source>
</reference>
<dbReference type="PANTHER" id="PTHR35145">
    <property type="entry name" value="CYTOPLASMIC PROTEIN-RELATED"/>
    <property type="match status" value="1"/>
</dbReference>
<dbReference type="SUPFAM" id="SSF142906">
    <property type="entry name" value="YjbR-like"/>
    <property type="match status" value="1"/>
</dbReference>
<evidence type="ECO:0000313" key="2">
    <source>
        <dbReference type="Proteomes" id="UP000276899"/>
    </source>
</evidence>
<dbReference type="Gene3D" id="3.90.1150.30">
    <property type="match status" value="1"/>
</dbReference>
<dbReference type="Pfam" id="PF04237">
    <property type="entry name" value="YjbR"/>
    <property type="match status" value="1"/>
</dbReference>
<dbReference type="InterPro" id="IPR038056">
    <property type="entry name" value="YjbR-like_sf"/>
</dbReference>
<dbReference type="AlphaFoldDB" id="A0A3S4WIH1"/>
<proteinExistence type="predicted"/>
<dbReference type="KEGG" id="asla:NCTC11923_00225"/>
<organism evidence="1 2">
    <name type="scientific">Actinomyces slackii</name>
    <dbReference type="NCBI Taxonomy" id="52774"/>
    <lineage>
        <taxon>Bacteria</taxon>
        <taxon>Bacillati</taxon>
        <taxon>Actinomycetota</taxon>
        <taxon>Actinomycetes</taxon>
        <taxon>Actinomycetales</taxon>
        <taxon>Actinomycetaceae</taxon>
        <taxon>Actinomyces</taxon>
    </lineage>
</organism>
<dbReference type="EMBL" id="LR134363">
    <property type="protein sequence ID" value="VEG73616.1"/>
    <property type="molecule type" value="Genomic_DNA"/>
</dbReference>
<evidence type="ECO:0000313" key="1">
    <source>
        <dbReference type="EMBL" id="VEG73616.1"/>
    </source>
</evidence>
<keyword evidence="2" id="KW-1185">Reference proteome</keyword>
<protein>
    <submittedName>
        <fullName evidence="1">Uncharacterized protein conserved in bacteria</fullName>
    </submittedName>
</protein>
<dbReference type="Proteomes" id="UP000276899">
    <property type="component" value="Chromosome"/>
</dbReference>
<gene>
    <name evidence="1" type="ORF">NCTC11923_00225</name>
</gene>
<dbReference type="STRING" id="1278298.GCA_000428685_01013"/>
<name>A0A3S4WIH1_9ACTO</name>
<dbReference type="PANTHER" id="PTHR35145:SF1">
    <property type="entry name" value="CYTOPLASMIC PROTEIN"/>
    <property type="match status" value="1"/>
</dbReference>
<dbReference type="InterPro" id="IPR058532">
    <property type="entry name" value="YjbR/MT2646/Rv2570-like"/>
</dbReference>
<dbReference type="InterPro" id="IPR007351">
    <property type="entry name" value="YjbR"/>
</dbReference>
<accession>A0A3S4WIH1</accession>